<name>A0A286D6Y1_9GAMM</name>
<dbReference type="Proteomes" id="UP000219374">
    <property type="component" value="Unassembled WGS sequence"/>
</dbReference>
<evidence type="ECO:0008006" key="5">
    <source>
        <dbReference type="Google" id="ProtNLM"/>
    </source>
</evidence>
<dbReference type="RefSeq" id="WP_141400760.1">
    <property type="nucleotide sequence ID" value="NZ_OCND01000003.1"/>
</dbReference>
<sequence>MKRIVAISAVLTASFLVSCNKVDSPSPTSAQQPAAGMAGPETSPVGTRTEQAPKAPVGSKLVQAPVGEGAATAFRLTNGQTLRGNYVSDRDATLLGFGVRIGNSRGSSDGSLELSICEADACQKASIPLKGTIDNGYAIFTLPTPLEVKNGRTYTYSLKRSMDATNSLAIWLHPAPANASTVVDAGGKDTGRVAKLGLYFKE</sequence>
<dbReference type="EMBL" id="OCND01000003">
    <property type="protein sequence ID" value="SOD54387.1"/>
    <property type="molecule type" value="Genomic_DNA"/>
</dbReference>
<evidence type="ECO:0000256" key="2">
    <source>
        <dbReference type="SAM" id="SignalP"/>
    </source>
</evidence>
<feature type="region of interest" description="Disordered" evidence="1">
    <location>
        <begin position="22"/>
        <end position="57"/>
    </location>
</feature>
<dbReference type="AlphaFoldDB" id="A0A286D6Y1"/>
<feature type="chain" id="PRO_5013193940" description="Lipoprotein" evidence="2">
    <location>
        <begin position="19"/>
        <end position="202"/>
    </location>
</feature>
<keyword evidence="2" id="KW-0732">Signal</keyword>
<keyword evidence="4" id="KW-1185">Reference proteome</keyword>
<organism evidence="3 4">
    <name type="scientific">Pseudoxanthomonas wuyuanensis</name>
    <dbReference type="NCBI Taxonomy" id="1073196"/>
    <lineage>
        <taxon>Bacteria</taxon>
        <taxon>Pseudomonadati</taxon>
        <taxon>Pseudomonadota</taxon>
        <taxon>Gammaproteobacteria</taxon>
        <taxon>Lysobacterales</taxon>
        <taxon>Lysobacteraceae</taxon>
        <taxon>Pseudoxanthomonas</taxon>
    </lineage>
</organism>
<evidence type="ECO:0000313" key="3">
    <source>
        <dbReference type="EMBL" id="SOD54387.1"/>
    </source>
</evidence>
<reference evidence="3 4" key="1">
    <citation type="submission" date="2017-09" db="EMBL/GenBank/DDBJ databases">
        <authorList>
            <person name="Ehlers B."/>
            <person name="Leendertz F.H."/>
        </authorList>
    </citation>
    <scope>NUCLEOTIDE SEQUENCE [LARGE SCALE GENOMIC DNA]</scope>
    <source>
        <strain evidence="3 4">CGMCC 1.10978</strain>
    </source>
</reference>
<feature type="compositionally biased region" description="Polar residues" evidence="1">
    <location>
        <begin position="22"/>
        <end position="32"/>
    </location>
</feature>
<gene>
    <name evidence="3" type="ORF">SAMN06296416_103312</name>
</gene>
<dbReference type="PROSITE" id="PS51257">
    <property type="entry name" value="PROKAR_LIPOPROTEIN"/>
    <property type="match status" value="1"/>
</dbReference>
<proteinExistence type="predicted"/>
<accession>A0A286D6Y1</accession>
<evidence type="ECO:0000256" key="1">
    <source>
        <dbReference type="SAM" id="MobiDB-lite"/>
    </source>
</evidence>
<evidence type="ECO:0000313" key="4">
    <source>
        <dbReference type="Proteomes" id="UP000219374"/>
    </source>
</evidence>
<protein>
    <recommendedName>
        <fullName evidence="5">Lipoprotein</fullName>
    </recommendedName>
</protein>
<feature type="signal peptide" evidence="2">
    <location>
        <begin position="1"/>
        <end position="18"/>
    </location>
</feature>